<organism evidence="2 3">
    <name type="scientific">Coniochaeta ligniaria NRRL 30616</name>
    <dbReference type="NCBI Taxonomy" id="1408157"/>
    <lineage>
        <taxon>Eukaryota</taxon>
        <taxon>Fungi</taxon>
        <taxon>Dikarya</taxon>
        <taxon>Ascomycota</taxon>
        <taxon>Pezizomycotina</taxon>
        <taxon>Sordariomycetes</taxon>
        <taxon>Sordariomycetidae</taxon>
        <taxon>Coniochaetales</taxon>
        <taxon>Coniochaetaceae</taxon>
        <taxon>Coniochaeta</taxon>
    </lineage>
</organism>
<proteinExistence type="predicted"/>
<evidence type="ECO:0000313" key="3">
    <source>
        <dbReference type="Proteomes" id="UP000182658"/>
    </source>
</evidence>
<dbReference type="AlphaFoldDB" id="A0A1J7IQA9"/>
<feature type="region of interest" description="Disordered" evidence="1">
    <location>
        <begin position="1"/>
        <end position="30"/>
    </location>
</feature>
<dbReference type="EMBL" id="KV875107">
    <property type="protein sequence ID" value="OIW23297.1"/>
    <property type="molecule type" value="Genomic_DNA"/>
</dbReference>
<dbReference type="InParanoid" id="A0A1J7IQA9"/>
<reference evidence="2 3" key="1">
    <citation type="submission" date="2016-10" db="EMBL/GenBank/DDBJ databases">
        <title>Draft genome sequence of Coniochaeta ligniaria NRRL30616, a lignocellulolytic fungus for bioabatement of inhibitors in plant biomass hydrolysates.</title>
        <authorList>
            <consortium name="DOE Joint Genome Institute"/>
            <person name="Jimenez D.J."/>
            <person name="Hector R.E."/>
            <person name="Riley R."/>
            <person name="Sun H."/>
            <person name="Grigoriev I.V."/>
            <person name="Van Elsas J.D."/>
            <person name="Nichols N.N."/>
        </authorList>
    </citation>
    <scope>NUCLEOTIDE SEQUENCE [LARGE SCALE GENOMIC DNA]</scope>
    <source>
        <strain evidence="2 3">NRRL 30616</strain>
    </source>
</reference>
<gene>
    <name evidence="2" type="ORF">CONLIGDRAFT_686735</name>
</gene>
<keyword evidence="3" id="KW-1185">Reference proteome</keyword>
<dbReference type="Proteomes" id="UP000182658">
    <property type="component" value="Unassembled WGS sequence"/>
</dbReference>
<sequence length="217" mass="25346">MLQQEPEKGKNKSRIKKSVDNNEPDELTEQNDYCCRRSHWRNLARLEEEEEYAEKRRRTARHYFAPPQLFRTLVFGSGARKRRKLWRGNYQELDYESLEELFIFPRGRPARTGRQWTALTTRPEPPPTPEGTTIPARYKHYRKKAACHLVHYLQCIPNHISRPRNTLADRYLRISVCFATLPGGLSHYASVIVQVFDQFLPFAVEVASPTPSTPTSC</sequence>
<evidence type="ECO:0000313" key="2">
    <source>
        <dbReference type="EMBL" id="OIW23297.1"/>
    </source>
</evidence>
<feature type="compositionally biased region" description="Basic and acidic residues" evidence="1">
    <location>
        <begin position="1"/>
        <end position="10"/>
    </location>
</feature>
<accession>A0A1J7IQA9</accession>
<protein>
    <submittedName>
        <fullName evidence="2">Uncharacterized protein</fullName>
    </submittedName>
</protein>
<evidence type="ECO:0000256" key="1">
    <source>
        <dbReference type="SAM" id="MobiDB-lite"/>
    </source>
</evidence>
<name>A0A1J7IQA9_9PEZI</name>